<gene>
    <name evidence="7" type="ORF">BABINDRAFT_33305</name>
</gene>
<evidence type="ECO:0000313" key="8">
    <source>
        <dbReference type="Proteomes" id="UP000094336"/>
    </source>
</evidence>
<dbReference type="Gene3D" id="3.40.309.10">
    <property type="entry name" value="Aldehyde Dehydrogenase, Chain A, domain 2"/>
    <property type="match status" value="1"/>
</dbReference>
<organism evidence="7 8">
    <name type="scientific">Babjeviella inositovora NRRL Y-12698</name>
    <dbReference type="NCBI Taxonomy" id="984486"/>
    <lineage>
        <taxon>Eukaryota</taxon>
        <taxon>Fungi</taxon>
        <taxon>Dikarya</taxon>
        <taxon>Ascomycota</taxon>
        <taxon>Saccharomycotina</taxon>
        <taxon>Pichiomycetes</taxon>
        <taxon>Serinales incertae sedis</taxon>
        <taxon>Babjeviella</taxon>
    </lineage>
</organism>
<accession>A0A1E3QVQ7</accession>
<evidence type="ECO:0000256" key="4">
    <source>
        <dbReference type="RuleBase" id="RU003345"/>
    </source>
</evidence>
<feature type="domain" description="Aldehyde dehydrogenase" evidence="6">
    <location>
        <begin position="73"/>
        <end position="542"/>
    </location>
</feature>
<keyword evidence="2 4" id="KW-0560">Oxidoreductase</keyword>
<dbReference type="STRING" id="984486.A0A1E3QVQ7"/>
<name>A0A1E3QVQ7_9ASCO</name>
<dbReference type="InterPro" id="IPR015590">
    <property type="entry name" value="Aldehyde_DH_dom"/>
</dbReference>
<keyword evidence="5" id="KW-0812">Transmembrane</keyword>
<proteinExistence type="inferred from homology"/>
<dbReference type="GO" id="GO:0007131">
    <property type="term" value="P:reciprocal meiotic recombination"/>
    <property type="evidence" value="ECO:0007669"/>
    <property type="project" value="EnsemblFungi"/>
</dbReference>
<keyword evidence="5" id="KW-1133">Transmembrane helix</keyword>
<dbReference type="GO" id="GO:0016620">
    <property type="term" value="F:oxidoreductase activity, acting on the aldehyde or oxo group of donors, NAD or NADP as acceptor"/>
    <property type="evidence" value="ECO:0007669"/>
    <property type="project" value="InterPro"/>
</dbReference>
<keyword evidence="5" id="KW-0472">Membrane</keyword>
<comment type="similarity">
    <text evidence="1 4">Belongs to the aldehyde dehydrogenase family.</text>
</comment>
<dbReference type="PROSITE" id="PS00687">
    <property type="entry name" value="ALDEHYDE_DEHYDR_GLU"/>
    <property type="match status" value="1"/>
</dbReference>
<dbReference type="Gene3D" id="3.40.605.10">
    <property type="entry name" value="Aldehyde Dehydrogenase, Chain A, domain 1"/>
    <property type="match status" value="1"/>
</dbReference>
<evidence type="ECO:0000256" key="1">
    <source>
        <dbReference type="ARBA" id="ARBA00009986"/>
    </source>
</evidence>
<dbReference type="InterPro" id="IPR016163">
    <property type="entry name" value="Ald_DH_C"/>
</dbReference>
<dbReference type="InterPro" id="IPR029510">
    <property type="entry name" value="Ald_DH_CS_GLU"/>
</dbReference>
<feature type="active site" evidence="3">
    <location>
        <position position="311"/>
    </location>
</feature>
<feature type="transmembrane region" description="Helical" evidence="5">
    <location>
        <begin position="7"/>
        <end position="29"/>
    </location>
</feature>
<evidence type="ECO:0000313" key="7">
    <source>
        <dbReference type="EMBL" id="ODQ81745.1"/>
    </source>
</evidence>
<dbReference type="Proteomes" id="UP000094336">
    <property type="component" value="Unassembled WGS sequence"/>
</dbReference>
<dbReference type="EMBL" id="KV454427">
    <property type="protein sequence ID" value="ODQ81745.1"/>
    <property type="molecule type" value="Genomic_DNA"/>
</dbReference>
<sequence>MPHAISIYSIELSVSATVILVVATTYFAYKRYFSVPTLESAKKIVVPVPDEAQPHWKGKRLSPISIRNAAHPDFIQSYCPATGQHLGQFKSTTSAEIDAAIEAAGVAQKEWAHTTFAARRQVLRTLSDYILKNQASIARVACRDSGKTMVDASMGEILVTLEKANWIIKYGEKTLRVSRRPGAANPLMGYKGAEVRYEPMGVVASMVSWNYPFHNLMGPVLAAIFTGNAIVVKCSEQVVWSSQYFIEIIKMALKVCGHDPSLVQLVCCWPEDADHLTAHPQLAHITFIGSKPVAHHVLAAAAKTLTPVVVELGGKDALIVLDDVASIADISSIVMRGTFQSLGQNCIGIERVIAVGKAYDALVDTLAQRIPKLRLGSDIDQLEGIDMGALISNNRFAHIETLVERAVAQGARLVCGGAAYQHPNYPQGHYFEPTLLVDVLLHMEIAQEEVFGPVCVVMRADSAAHAVTLANNTPFGLGASVFGGNWNKCNEIANQLRAGNVAINDFATYYLCQLPFGGVGGSGYGKFGGEEGLLGLMVAKSVCYDRLPGIKTKIPAPLDYPIASDARAWGFVEGLNRAGYDGSLWGKWKGLRGLIKNA</sequence>
<evidence type="ECO:0000259" key="6">
    <source>
        <dbReference type="Pfam" id="PF00171"/>
    </source>
</evidence>
<dbReference type="Pfam" id="PF00171">
    <property type="entry name" value="Aldedh"/>
    <property type="match status" value="1"/>
</dbReference>
<evidence type="ECO:0000256" key="5">
    <source>
        <dbReference type="SAM" id="Phobius"/>
    </source>
</evidence>
<dbReference type="InterPro" id="IPR016161">
    <property type="entry name" value="Ald_DH/histidinol_DH"/>
</dbReference>
<dbReference type="RefSeq" id="XP_018987073.1">
    <property type="nucleotide sequence ID" value="XM_019131628.1"/>
</dbReference>
<dbReference type="PANTHER" id="PTHR11699">
    <property type="entry name" value="ALDEHYDE DEHYDROGENASE-RELATED"/>
    <property type="match status" value="1"/>
</dbReference>
<dbReference type="FunFam" id="3.40.309.10:FF:000024">
    <property type="entry name" value="Betaine aldehyde dehydrogenase"/>
    <property type="match status" value="1"/>
</dbReference>
<dbReference type="FunFam" id="3.40.605.10:FF:000014">
    <property type="entry name" value="aldehyde dehydrogenase 22A1"/>
    <property type="match status" value="1"/>
</dbReference>
<reference evidence="8" key="1">
    <citation type="submission" date="2016-05" db="EMBL/GenBank/DDBJ databases">
        <title>Comparative genomics of biotechnologically important yeasts.</title>
        <authorList>
            <consortium name="DOE Joint Genome Institute"/>
            <person name="Riley R."/>
            <person name="Haridas S."/>
            <person name="Wolfe K.H."/>
            <person name="Lopes M.R."/>
            <person name="Hittinger C.T."/>
            <person name="Goker M."/>
            <person name="Salamov A."/>
            <person name="Wisecaver J."/>
            <person name="Long T.M."/>
            <person name="Aerts A.L."/>
            <person name="Barry K."/>
            <person name="Choi C."/>
            <person name="Clum A."/>
            <person name="Coughlan A.Y."/>
            <person name="Deshpande S."/>
            <person name="Douglass A.P."/>
            <person name="Hanson S.J."/>
            <person name="Klenk H.-P."/>
            <person name="Labutti K."/>
            <person name="Lapidus A."/>
            <person name="Lindquist E."/>
            <person name="Lipzen A."/>
            <person name="Meier-Kolthoff J.P."/>
            <person name="Ohm R.A."/>
            <person name="Otillar R.P."/>
            <person name="Pangilinan J."/>
            <person name="Peng Y."/>
            <person name="Rokas A."/>
            <person name="Rosa C.A."/>
            <person name="Scheuner C."/>
            <person name="Sibirny A.A."/>
            <person name="Slot J.C."/>
            <person name="Stielow J.B."/>
            <person name="Sun H."/>
            <person name="Kurtzman C.P."/>
            <person name="Blackwell M."/>
            <person name="Grigoriev I.V."/>
            <person name="Jeffries T.W."/>
        </authorList>
    </citation>
    <scope>NUCLEOTIDE SEQUENCE [LARGE SCALE GENOMIC DNA]</scope>
    <source>
        <strain evidence="8">NRRL Y-12698</strain>
    </source>
</reference>
<evidence type="ECO:0000256" key="3">
    <source>
        <dbReference type="PROSITE-ProRule" id="PRU10007"/>
    </source>
</evidence>
<dbReference type="SUPFAM" id="SSF53720">
    <property type="entry name" value="ALDH-like"/>
    <property type="match status" value="1"/>
</dbReference>
<evidence type="ECO:0000256" key="2">
    <source>
        <dbReference type="ARBA" id="ARBA00023002"/>
    </source>
</evidence>
<protein>
    <recommendedName>
        <fullName evidence="6">Aldehyde dehydrogenase domain-containing protein</fullName>
    </recommendedName>
</protein>
<dbReference type="GeneID" id="30149481"/>
<dbReference type="InterPro" id="IPR016162">
    <property type="entry name" value="Ald_DH_N"/>
</dbReference>
<dbReference type="AlphaFoldDB" id="A0A1E3QVQ7"/>
<dbReference type="OrthoDB" id="310895at2759"/>
<keyword evidence="8" id="KW-1185">Reference proteome</keyword>